<evidence type="ECO:0000256" key="1">
    <source>
        <dbReference type="ARBA" id="ARBA00001947"/>
    </source>
</evidence>
<proteinExistence type="inferred from homology"/>
<dbReference type="NCBIfam" id="NF006559">
    <property type="entry name" value="PRK09060.1"/>
    <property type="match status" value="1"/>
</dbReference>
<dbReference type="Pfam" id="PF12890">
    <property type="entry name" value="DHOase"/>
    <property type="match status" value="1"/>
</dbReference>
<dbReference type="PANTHER" id="PTHR43668">
    <property type="entry name" value="ALLANTOINASE"/>
    <property type="match status" value="1"/>
</dbReference>
<dbReference type="OrthoDB" id="9775759at2"/>
<dbReference type="InterPro" id="IPR050138">
    <property type="entry name" value="DHOase/Allantoinase_Hydrolase"/>
</dbReference>
<dbReference type="Gene3D" id="3.20.20.140">
    <property type="entry name" value="Metal-dependent hydrolases"/>
    <property type="match status" value="1"/>
</dbReference>
<dbReference type="GO" id="GO:0005737">
    <property type="term" value="C:cytoplasm"/>
    <property type="evidence" value="ECO:0007669"/>
    <property type="project" value="TreeGrafter"/>
</dbReference>
<dbReference type="AlphaFoldDB" id="A0A0K6HVX0"/>
<evidence type="ECO:0000259" key="8">
    <source>
        <dbReference type="Pfam" id="PF12890"/>
    </source>
</evidence>
<evidence type="ECO:0000313" key="10">
    <source>
        <dbReference type="Proteomes" id="UP000183900"/>
    </source>
</evidence>
<evidence type="ECO:0000256" key="4">
    <source>
        <dbReference type="ARBA" id="ARBA00022723"/>
    </source>
</evidence>
<sequence>MSAAHDLILTGATVVNQDGTAIRDVAVRSGRISAIGDLRGVKAAEVIGCKGLTILPGVIDTQVHFREPGLTHKEDLETGSRAAVMGGVTAVFEMPNTNPNTTTAETLAAKVSAGHHRMHCDFAFFVGGTAENIEEIPILEKLPGAAGIKVFIGSSTGNLLVEDDENLAKILKKITRRASFHCEDEMRLRDRMNLRVPGDPRSHPVWRDETAALLATQRLVTLARRLGKRVHVLHISTGDEMEYLADHRDVASTEVTPHHLTLFAPDCYERLGTYAQMNPPVRDLSHQKRLWWGVNQGVADILGSDHAPHTREEKDHAYPGSHSGMTGVQTLVPTMLDHVNAGRLTLERFVDMTSAGPARLFNMARKGRIAVGYDADFTIVDMKRKETIRNEWIASRVGWTPYDGVEVTGWPVGTFVRGHKVMWQGELTTPSQGETVHFLDALQPQG</sequence>
<dbReference type="NCBIfam" id="TIGR00857">
    <property type="entry name" value="pyrC_multi"/>
    <property type="match status" value="1"/>
</dbReference>
<keyword evidence="10" id="KW-1185">Reference proteome</keyword>
<gene>
    <name evidence="9" type="ORF">Ga0061067_103405</name>
</gene>
<evidence type="ECO:0000256" key="3">
    <source>
        <dbReference type="ARBA" id="ARBA00010286"/>
    </source>
</evidence>
<dbReference type="CDD" id="cd01318">
    <property type="entry name" value="DHOase_IIb"/>
    <property type="match status" value="1"/>
</dbReference>
<reference evidence="10" key="1">
    <citation type="submission" date="2015-08" db="EMBL/GenBank/DDBJ databases">
        <authorList>
            <person name="Varghese N."/>
        </authorList>
    </citation>
    <scope>NUCLEOTIDE SEQUENCE [LARGE SCALE GENOMIC DNA]</scope>
    <source>
        <strain evidence="10">DSM 23407</strain>
    </source>
</reference>
<dbReference type="Gene3D" id="2.30.40.10">
    <property type="entry name" value="Urease, subunit C, domain 1"/>
    <property type="match status" value="1"/>
</dbReference>
<dbReference type="SUPFAM" id="SSF51338">
    <property type="entry name" value="Composite domain of metallo-dependent hydrolases"/>
    <property type="match status" value="1"/>
</dbReference>
<dbReference type="SUPFAM" id="SSF51556">
    <property type="entry name" value="Metallo-dependent hydrolases"/>
    <property type="match status" value="1"/>
</dbReference>
<keyword evidence="5" id="KW-0378">Hydrolase</keyword>
<evidence type="ECO:0000256" key="2">
    <source>
        <dbReference type="ARBA" id="ARBA00002368"/>
    </source>
</evidence>
<feature type="domain" description="Dihydroorotase catalytic" evidence="8">
    <location>
        <begin position="53"/>
        <end position="109"/>
    </location>
</feature>
<evidence type="ECO:0000256" key="5">
    <source>
        <dbReference type="ARBA" id="ARBA00022801"/>
    </source>
</evidence>
<keyword evidence="4" id="KW-0479">Metal-binding</keyword>
<dbReference type="GO" id="GO:0046872">
    <property type="term" value="F:metal ion binding"/>
    <property type="evidence" value="ECO:0007669"/>
    <property type="project" value="UniProtKB-KW"/>
</dbReference>
<feature type="domain" description="Amidohydrolase-related" evidence="7">
    <location>
        <begin position="285"/>
        <end position="420"/>
    </location>
</feature>
<protein>
    <submittedName>
        <fullName evidence="9">Dihydroorotase, multifunctional complex type</fullName>
    </submittedName>
</protein>
<accession>A0A0K6HVX0</accession>
<keyword evidence="6" id="KW-0665">Pyrimidine biosynthesis</keyword>
<dbReference type="InterPro" id="IPR006680">
    <property type="entry name" value="Amidohydro-rel"/>
</dbReference>
<dbReference type="PROSITE" id="PS00483">
    <property type="entry name" value="DIHYDROOROTASE_2"/>
    <property type="match status" value="1"/>
</dbReference>
<organism evidence="9 10">
    <name type="scientific">Pannonibacter indicus</name>
    <dbReference type="NCBI Taxonomy" id="466044"/>
    <lineage>
        <taxon>Bacteria</taxon>
        <taxon>Pseudomonadati</taxon>
        <taxon>Pseudomonadota</taxon>
        <taxon>Alphaproteobacteria</taxon>
        <taxon>Hyphomicrobiales</taxon>
        <taxon>Stappiaceae</taxon>
        <taxon>Pannonibacter</taxon>
    </lineage>
</organism>
<dbReference type="Pfam" id="PF01979">
    <property type="entry name" value="Amidohydro_1"/>
    <property type="match status" value="1"/>
</dbReference>
<comment type="cofactor">
    <cofactor evidence="1">
        <name>Zn(2+)</name>
        <dbReference type="ChEBI" id="CHEBI:29105"/>
    </cofactor>
</comment>
<dbReference type="InterPro" id="IPR002195">
    <property type="entry name" value="Dihydroorotase_CS"/>
</dbReference>
<dbReference type="EMBL" id="CYHE01000003">
    <property type="protein sequence ID" value="CUA95035.1"/>
    <property type="molecule type" value="Genomic_DNA"/>
</dbReference>
<dbReference type="Proteomes" id="UP000183900">
    <property type="component" value="Unassembled WGS sequence"/>
</dbReference>
<evidence type="ECO:0000259" key="7">
    <source>
        <dbReference type="Pfam" id="PF01979"/>
    </source>
</evidence>
<evidence type="ECO:0000313" key="9">
    <source>
        <dbReference type="EMBL" id="CUA95035.1"/>
    </source>
</evidence>
<comment type="function">
    <text evidence="2">Catalyzes the reversible cyclization of carbamoyl aspartate to dihydroorotate.</text>
</comment>
<comment type="similarity">
    <text evidence="3">Belongs to the metallo-dependent hydrolases superfamily. DHOase family. Class I DHOase subfamily.</text>
</comment>
<dbReference type="GO" id="GO:0006145">
    <property type="term" value="P:purine nucleobase catabolic process"/>
    <property type="evidence" value="ECO:0007669"/>
    <property type="project" value="TreeGrafter"/>
</dbReference>
<dbReference type="GO" id="GO:0004038">
    <property type="term" value="F:allantoinase activity"/>
    <property type="evidence" value="ECO:0007669"/>
    <property type="project" value="TreeGrafter"/>
</dbReference>
<dbReference type="InterPro" id="IPR011059">
    <property type="entry name" value="Metal-dep_hydrolase_composite"/>
</dbReference>
<name>A0A0K6HVX0_9HYPH</name>
<evidence type="ECO:0000256" key="6">
    <source>
        <dbReference type="ARBA" id="ARBA00022975"/>
    </source>
</evidence>
<dbReference type="RefSeq" id="WP_055455164.1">
    <property type="nucleotide sequence ID" value="NZ_CYHE01000003.1"/>
</dbReference>
<dbReference type="InterPro" id="IPR024403">
    <property type="entry name" value="DHOase_cat"/>
</dbReference>
<dbReference type="PANTHER" id="PTHR43668:SF4">
    <property type="entry name" value="ALLANTOINASE"/>
    <property type="match status" value="1"/>
</dbReference>
<dbReference type="InterPro" id="IPR032466">
    <property type="entry name" value="Metal_Hydrolase"/>
</dbReference>